<name>A0A286G4D0_9BACT</name>
<gene>
    <name evidence="1" type="ORF">SAMN06269250_3411</name>
</gene>
<dbReference type="InterPro" id="IPR011051">
    <property type="entry name" value="RmlC_Cupin_sf"/>
</dbReference>
<dbReference type="OrthoDB" id="7059163at2"/>
<evidence type="ECO:0000313" key="1">
    <source>
        <dbReference type="EMBL" id="SOD90410.1"/>
    </source>
</evidence>
<evidence type="ECO:0008006" key="3">
    <source>
        <dbReference type="Google" id="ProtNLM"/>
    </source>
</evidence>
<dbReference type="EMBL" id="OCNH01000002">
    <property type="protein sequence ID" value="SOD90410.1"/>
    <property type="molecule type" value="Genomic_DNA"/>
</dbReference>
<keyword evidence="2" id="KW-1185">Reference proteome</keyword>
<dbReference type="RefSeq" id="WP_097126943.1">
    <property type="nucleotide sequence ID" value="NZ_OCNH01000002.1"/>
</dbReference>
<proteinExistence type="predicted"/>
<accession>A0A286G4D0</accession>
<dbReference type="InterPro" id="IPR014710">
    <property type="entry name" value="RmlC-like_jellyroll"/>
</dbReference>
<dbReference type="Proteomes" id="UP000219452">
    <property type="component" value="Unassembled WGS sequence"/>
</dbReference>
<reference evidence="2" key="1">
    <citation type="submission" date="2017-09" db="EMBL/GenBank/DDBJ databases">
        <authorList>
            <person name="Varghese N."/>
            <person name="Submissions S."/>
        </authorList>
    </citation>
    <scope>NUCLEOTIDE SEQUENCE [LARGE SCALE GENOMIC DNA]</scope>
    <source>
        <strain evidence="2">DSM 29961</strain>
    </source>
</reference>
<sequence length="441" mass="49506">MSSYNAQYKIPREKVFKVQETSEQGDVAEPTPLLIEGQGTYIFKASQRFSDCVGEPVLPIQPLRIAFRTSDLSTNQETDPDSNGELFYLDIDSETTRLNVEGAIVESNTFGIVQSDYAFYWISLDVRNVDKENNYVSIRFGRGEARFETQVFCYQKNMPKTKGFWHISQVLVSHSVQPMRLLRDPVVGEVPLVVKNTDTLTMEDVAANRVMPKAALSTEGQKLYDIVAGQNFVLDTPDFPAFSDAIKHSIETETGWCYKTLKDKSGEFGSDSKAVYLRITLGNAGGESPGIPFVMEIWPPQCHSPIHQHAGANAIIRVLSGEINVLLFPFLANETVTPNSTDRSVNVVPFAKASFVKDEVTWISPLLNQTHKLQNNAAIGGKPCITIQCYMYDEADSGHYPFFDFVYDDGTIDQFIPNSDMNFIQFKETMKKEWDESGKMV</sequence>
<dbReference type="AlphaFoldDB" id="A0A286G4D0"/>
<evidence type="ECO:0000313" key="2">
    <source>
        <dbReference type="Proteomes" id="UP000219452"/>
    </source>
</evidence>
<dbReference type="Gene3D" id="2.60.120.10">
    <property type="entry name" value="Jelly Rolls"/>
    <property type="match status" value="1"/>
</dbReference>
<organism evidence="1 2">
    <name type="scientific">Spirosoma fluviale</name>
    <dbReference type="NCBI Taxonomy" id="1597977"/>
    <lineage>
        <taxon>Bacteria</taxon>
        <taxon>Pseudomonadati</taxon>
        <taxon>Bacteroidota</taxon>
        <taxon>Cytophagia</taxon>
        <taxon>Cytophagales</taxon>
        <taxon>Cytophagaceae</taxon>
        <taxon>Spirosoma</taxon>
    </lineage>
</organism>
<protein>
    <recommendedName>
        <fullName evidence="3">Cysteine dioxygenase</fullName>
    </recommendedName>
</protein>
<dbReference type="SUPFAM" id="SSF51182">
    <property type="entry name" value="RmlC-like cupins"/>
    <property type="match status" value="1"/>
</dbReference>